<sequence>MSQPVAILTRHDKARLIAPALSQLGWQVAEIDSFDTDSLGSFAGEYPRFMTAQECAFRKAALAADLSGLNIGIGSEGSFSVGPFGIGTYNLELICCVNVAEGWAVTGRFYGPSLAQQWQLNDTAALEQALADIEPDQHLLLQQGSNLKKALTVAQAHNLALLWLAHGTVTLSYDLRAHLSPERRFHIRQAADDLARRLQSHCPECTTPGFWPDNALPGLPCEACGVATSLTRHRQACCRRCGHTTITPVAARHASQQYCQECNP</sequence>
<dbReference type="InterPro" id="IPR046612">
    <property type="entry name" value="DUF6671"/>
</dbReference>
<accession>A0ABS6MNN2</accession>
<name>A0ABS6MNN2_9GAMM</name>
<dbReference type="Proteomes" id="UP000704611">
    <property type="component" value="Unassembled WGS sequence"/>
</dbReference>
<gene>
    <name evidence="2" type="ORF">KQY15_15070</name>
</gene>
<evidence type="ECO:0000259" key="1">
    <source>
        <dbReference type="Pfam" id="PF20376"/>
    </source>
</evidence>
<dbReference type="EMBL" id="JAHRID010000007">
    <property type="protein sequence ID" value="MBV2130415.1"/>
    <property type="molecule type" value="Genomic_DNA"/>
</dbReference>
<dbReference type="RefSeq" id="WP_217670608.1">
    <property type="nucleotide sequence ID" value="NZ_JAHRID010000007.1"/>
</dbReference>
<reference evidence="2 3" key="1">
    <citation type="submission" date="2021-06" db="EMBL/GenBank/DDBJ databases">
        <title>Rheinheimera indica sp. nov., isolated from deep-sea sediment.</title>
        <authorList>
            <person name="Wang Z."/>
            <person name="Zhang X.-Y."/>
        </authorList>
    </citation>
    <scope>NUCLEOTIDE SEQUENCE [LARGE SCALE GENOMIC DNA]</scope>
    <source>
        <strain evidence="2 3">SM2107</strain>
    </source>
</reference>
<dbReference type="Pfam" id="PF20376">
    <property type="entry name" value="DUF6671"/>
    <property type="match status" value="1"/>
</dbReference>
<feature type="domain" description="DUF6671" evidence="1">
    <location>
        <begin position="60"/>
        <end position="264"/>
    </location>
</feature>
<organism evidence="2 3">
    <name type="scientific">Arsukibacterium indicum</name>
    <dbReference type="NCBI Taxonomy" id="2848612"/>
    <lineage>
        <taxon>Bacteria</taxon>
        <taxon>Pseudomonadati</taxon>
        <taxon>Pseudomonadota</taxon>
        <taxon>Gammaproteobacteria</taxon>
        <taxon>Chromatiales</taxon>
        <taxon>Chromatiaceae</taxon>
        <taxon>Arsukibacterium</taxon>
    </lineage>
</organism>
<proteinExistence type="predicted"/>
<keyword evidence="3" id="KW-1185">Reference proteome</keyword>
<comment type="caution">
    <text evidence="2">The sequence shown here is derived from an EMBL/GenBank/DDBJ whole genome shotgun (WGS) entry which is preliminary data.</text>
</comment>
<evidence type="ECO:0000313" key="3">
    <source>
        <dbReference type="Proteomes" id="UP000704611"/>
    </source>
</evidence>
<protein>
    <recommendedName>
        <fullName evidence="1">DUF6671 domain-containing protein</fullName>
    </recommendedName>
</protein>
<evidence type="ECO:0000313" key="2">
    <source>
        <dbReference type="EMBL" id="MBV2130415.1"/>
    </source>
</evidence>